<sequence length="122" mass="13409">MEDLHGLRATCKAMCVACAAKEVGWSFPLGLALERVLMDDVNIHERFLFRDTLIDNLAKMLKTAADAGHKPRDYMLALCLYRRNSGAGDDDEAMQLIRHVDGKEDARVLAMAADGGEGTPTM</sequence>
<comment type="caution">
    <text evidence="1">The sequence shown here is derived from an EMBL/GenBank/DDBJ whole genome shotgun (WGS) entry which is preliminary data.</text>
</comment>
<dbReference type="AlphaFoldDB" id="A0A835A2N7"/>
<dbReference type="Proteomes" id="UP000636709">
    <property type="component" value="Unassembled WGS sequence"/>
</dbReference>
<gene>
    <name evidence="1" type="ORF">HU200_062717</name>
</gene>
<proteinExistence type="predicted"/>
<protein>
    <submittedName>
        <fullName evidence="1">Uncharacterized protein</fullName>
    </submittedName>
</protein>
<evidence type="ECO:0000313" key="2">
    <source>
        <dbReference type="Proteomes" id="UP000636709"/>
    </source>
</evidence>
<evidence type="ECO:0000313" key="1">
    <source>
        <dbReference type="EMBL" id="KAF8652518.1"/>
    </source>
</evidence>
<keyword evidence="2" id="KW-1185">Reference proteome</keyword>
<accession>A0A835A2N7</accession>
<dbReference type="EMBL" id="JACEFO010002655">
    <property type="protein sequence ID" value="KAF8652518.1"/>
    <property type="molecule type" value="Genomic_DNA"/>
</dbReference>
<reference evidence="1" key="1">
    <citation type="submission" date="2020-07" db="EMBL/GenBank/DDBJ databases">
        <title>Genome sequence and genetic diversity analysis of an under-domesticated orphan crop, white fonio (Digitaria exilis).</title>
        <authorList>
            <person name="Bennetzen J.L."/>
            <person name="Chen S."/>
            <person name="Ma X."/>
            <person name="Wang X."/>
            <person name="Yssel A.E.J."/>
            <person name="Chaluvadi S.R."/>
            <person name="Johnson M."/>
            <person name="Gangashetty P."/>
            <person name="Hamidou F."/>
            <person name="Sanogo M.D."/>
            <person name="Zwaenepoel A."/>
            <person name="Wallace J."/>
            <person name="Van De Peer Y."/>
            <person name="Van Deynze A."/>
        </authorList>
    </citation>
    <scope>NUCLEOTIDE SEQUENCE</scope>
    <source>
        <tissue evidence="1">Leaves</tissue>
    </source>
</reference>
<name>A0A835A2N7_9POAL</name>
<organism evidence="1 2">
    <name type="scientific">Digitaria exilis</name>
    <dbReference type="NCBI Taxonomy" id="1010633"/>
    <lineage>
        <taxon>Eukaryota</taxon>
        <taxon>Viridiplantae</taxon>
        <taxon>Streptophyta</taxon>
        <taxon>Embryophyta</taxon>
        <taxon>Tracheophyta</taxon>
        <taxon>Spermatophyta</taxon>
        <taxon>Magnoliopsida</taxon>
        <taxon>Liliopsida</taxon>
        <taxon>Poales</taxon>
        <taxon>Poaceae</taxon>
        <taxon>PACMAD clade</taxon>
        <taxon>Panicoideae</taxon>
        <taxon>Panicodae</taxon>
        <taxon>Paniceae</taxon>
        <taxon>Anthephorinae</taxon>
        <taxon>Digitaria</taxon>
    </lineage>
</organism>